<dbReference type="Pfam" id="PF03208">
    <property type="entry name" value="PRA1"/>
    <property type="match status" value="1"/>
</dbReference>
<comment type="similarity">
    <text evidence="5">Belongs to the PRA1 family.</text>
</comment>
<evidence type="ECO:0000256" key="2">
    <source>
        <dbReference type="ARBA" id="ARBA00022692"/>
    </source>
</evidence>
<dbReference type="PANTHER" id="PTHR19317">
    <property type="entry name" value="PRENYLATED RAB ACCEPTOR 1-RELATED"/>
    <property type="match status" value="1"/>
</dbReference>
<evidence type="ECO:0000256" key="4">
    <source>
        <dbReference type="ARBA" id="ARBA00023136"/>
    </source>
</evidence>
<feature type="transmembrane region" description="Helical" evidence="5">
    <location>
        <begin position="134"/>
        <end position="167"/>
    </location>
</feature>
<dbReference type="PANTHER" id="PTHR19317:SF0">
    <property type="entry name" value="PRENYLATED RAB ACCEPTOR PROTEIN 1"/>
    <property type="match status" value="1"/>
</dbReference>
<comment type="subcellular location">
    <subcellularLocation>
        <location evidence="1 5">Membrane</location>
        <topology evidence="1 5">Multi-pass membrane protein</topology>
    </subcellularLocation>
</comment>
<reference evidence="7" key="1">
    <citation type="submission" date="2018-06" db="EMBL/GenBank/DDBJ databases">
        <authorList>
            <person name="Guldener U."/>
        </authorList>
    </citation>
    <scope>NUCLEOTIDE SEQUENCE [LARGE SCALE GENOMIC DNA]</scope>
    <source>
        <strain evidence="7">UTAD17</strain>
    </source>
</reference>
<dbReference type="Proteomes" id="UP000262825">
    <property type="component" value="Unassembled WGS sequence"/>
</dbReference>
<evidence type="ECO:0000313" key="6">
    <source>
        <dbReference type="EMBL" id="SSD59063.1"/>
    </source>
</evidence>
<dbReference type="EMBL" id="UFAJ01000085">
    <property type="protein sequence ID" value="SSD59063.1"/>
    <property type="molecule type" value="Genomic_DNA"/>
</dbReference>
<name>A0A376B312_9ASCO</name>
<keyword evidence="4 5" id="KW-0472">Membrane</keyword>
<evidence type="ECO:0000256" key="3">
    <source>
        <dbReference type="ARBA" id="ARBA00022989"/>
    </source>
</evidence>
<gene>
    <name evidence="6" type="ORF">SCODWIG_00824</name>
</gene>
<keyword evidence="3 5" id="KW-1133">Transmembrane helix</keyword>
<proteinExistence type="inferred from homology"/>
<accession>A0A376B312</accession>
<keyword evidence="2 5" id="KW-0812">Transmembrane</keyword>
<organism evidence="6 7">
    <name type="scientific">Saccharomycodes ludwigii</name>
    <dbReference type="NCBI Taxonomy" id="36035"/>
    <lineage>
        <taxon>Eukaryota</taxon>
        <taxon>Fungi</taxon>
        <taxon>Dikarya</taxon>
        <taxon>Ascomycota</taxon>
        <taxon>Saccharomycotina</taxon>
        <taxon>Saccharomycetes</taxon>
        <taxon>Saccharomycodales</taxon>
        <taxon>Saccharomycodaceae</taxon>
        <taxon>Saccharomycodes</taxon>
    </lineage>
</organism>
<dbReference type="OrthoDB" id="63113at2759"/>
<dbReference type="GO" id="GO:0016020">
    <property type="term" value="C:membrane"/>
    <property type="evidence" value="ECO:0007669"/>
    <property type="project" value="UniProtKB-SubCell"/>
</dbReference>
<feature type="transmembrane region" description="Helical" evidence="5">
    <location>
        <begin position="82"/>
        <end position="114"/>
    </location>
</feature>
<evidence type="ECO:0000256" key="5">
    <source>
        <dbReference type="RuleBase" id="RU363107"/>
    </source>
</evidence>
<dbReference type="InterPro" id="IPR004895">
    <property type="entry name" value="Prenylated_rab_accept_PRA1"/>
</dbReference>
<sequence length="185" mass="20814">MDSIQQPQSQQLTTTLTTQFGSFIKNLSIENIKTEFYNVQAKFSNLRQPQDFFDVKRISKPANFSEVQQRVSYNLKYYSTNYALIIVSLSIYTLLTNWLLLFVLLFTGFGIISINKLNGEDLVTSFGVLKASQLYTALLCVSVPLGFLASPISTLMWLIGTSGVVVLGHASFMEKPIETVFEEQV</sequence>
<keyword evidence="7" id="KW-1185">Reference proteome</keyword>
<evidence type="ECO:0000313" key="7">
    <source>
        <dbReference type="Proteomes" id="UP000262825"/>
    </source>
</evidence>
<dbReference type="GO" id="GO:0005794">
    <property type="term" value="C:Golgi apparatus"/>
    <property type="evidence" value="ECO:0007669"/>
    <property type="project" value="TreeGrafter"/>
</dbReference>
<dbReference type="VEuPathDB" id="FungiDB:SCODWIG_00824"/>
<dbReference type="AlphaFoldDB" id="A0A376B312"/>
<evidence type="ECO:0000256" key="1">
    <source>
        <dbReference type="ARBA" id="ARBA00004141"/>
    </source>
</evidence>
<protein>
    <recommendedName>
        <fullName evidence="5">PRA1 family protein</fullName>
    </recommendedName>
</protein>